<accession>A0A1G7FAC8</accession>
<dbReference type="EMBL" id="FNAQ01000036">
    <property type="protein sequence ID" value="SDE72812.1"/>
    <property type="molecule type" value="Genomic_DNA"/>
</dbReference>
<dbReference type="InterPro" id="IPR046742">
    <property type="entry name" value="DUF6792"/>
</dbReference>
<proteinExistence type="predicted"/>
<dbReference type="Pfam" id="PF20591">
    <property type="entry name" value="DUF6792"/>
    <property type="match status" value="1"/>
</dbReference>
<dbReference type="OrthoDB" id="5405960at2"/>
<dbReference type="RefSeq" id="WP_092080887.1">
    <property type="nucleotide sequence ID" value="NZ_FNAQ01000036.1"/>
</dbReference>
<name>A0A1G7FAC8_9BACT</name>
<sequence>MSSVQAIAFANTYTVIDQYTDPDSGFSGTLFRNTETGEYTFALRGTQPSEFVDDIIFADFLGIVVEGWAQEQITEMNAYFERLITPVSLGGLGKLSSSDTVTVAGHSLGGHLATAFTLAWADHVDHTYTYNGAGTGGTDGGAGYVQLLEILGLASSTPEPNDKITNLYAEPGLEVTAGVGVWWGDVVPVFIEDQGIIGGNLLIGNHSIAHLTDSLAVYNLFSQVDESLQLNTITGLLEASSNKADHTLESAVTALGKLLVTGFTPRGWRSAA</sequence>
<gene>
    <name evidence="2" type="ORF">SAMN05661003_1363</name>
</gene>
<reference evidence="3" key="1">
    <citation type="submission" date="2016-10" db="EMBL/GenBank/DDBJ databases">
        <authorList>
            <person name="Varghese N."/>
            <person name="Submissions S."/>
        </authorList>
    </citation>
    <scope>NUCLEOTIDE SEQUENCE [LARGE SCALE GENOMIC DNA]</scope>
    <source>
        <strain evidence="3">DSM 8987</strain>
    </source>
</reference>
<dbReference type="STRING" id="57664.SAMN05661003_1363"/>
<dbReference type="SUPFAM" id="SSF53474">
    <property type="entry name" value="alpha/beta-Hydrolases"/>
    <property type="match status" value="1"/>
</dbReference>
<dbReference type="InterPro" id="IPR029058">
    <property type="entry name" value="AB_hydrolase_fold"/>
</dbReference>
<dbReference type="Proteomes" id="UP000243205">
    <property type="component" value="Unassembled WGS sequence"/>
</dbReference>
<evidence type="ECO:0000259" key="1">
    <source>
        <dbReference type="Pfam" id="PF20591"/>
    </source>
</evidence>
<protein>
    <recommendedName>
        <fullName evidence="1">DUF6792 domain-containing protein</fullName>
    </recommendedName>
</protein>
<dbReference type="Gene3D" id="3.40.50.1820">
    <property type="entry name" value="alpha/beta hydrolase"/>
    <property type="match status" value="1"/>
</dbReference>
<evidence type="ECO:0000313" key="3">
    <source>
        <dbReference type="Proteomes" id="UP000243205"/>
    </source>
</evidence>
<feature type="domain" description="DUF6792" evidence="1">
    <location>
        <begin position="19"/>
        <end position="134"/>
    </location>
</feature>
<keyword evidence="3" id="KW-1185">Reference proteome</keyword>
<organism evidence="2 3">
    <name type="scientific">Desulfuromonas thiophila</name>
    <dbReference type="NCBI Taxonomy" id="57664"/>
    <lineage>
        <taxon>Bacteria</taxon>
        <taxon>Pseudomonadati</taxon>
        <taxon>Thermodesulfobacteriota</taxon>
        <taxon>Desulfuromonadia</taxon>
        <taxon>Desulfuromonadales</taxon>
        <taxon>Desulfuromonadaceae</taxon>
        <taxon>Desulfuromonas</taxon>
    </lineage>
</organism>
<dbReference type="AlphaFoldDB" id="A0A1G7FAC8"/>
<evidence type="ECO:0000313" key="2">
    <source>
        <dbReference type="EMBL" id="SDE72812.1"/>
    </source>
</evidence>